<dbReference type="PANTHER" id="PTHR14136:SF25">
    <property type="entry name" value="BTB_POZ DOMAIN-CONTAINING PROTEIN"/>
    <property type="match status" value="1"/>
</dbReference>
<keyword evidence="3" id="KW-1185">Reference proteome</keyword>
<sequence>MSQTFTNDDAKGINFTGKDLSNCVFQQCNLSSTVFESCDLTGVIFDRCFTEENAFTSFSKANCTESMWRGCRLTESNFNDTNLAGARFRNTDISGSSCRDSHWDDSRLDDVDFSLVDFDLASFRNVKVLRVKFKPALVTSTRHFLRLLKQKQTAKHTIFTSGTELSPFIEYCSREYRLSLLLLEIEQLPFLSKIPRVLFAAIIGLVSDFGHSLKRWAISSLLMVSVFAGYFAQFKSQVFSGYSDAWHHSLLHFINQGNFQAATNGPVQTSLNVLGYFMLGILISIITNRFVSRW</sequence>
<dbReference type="Gene3D" id="2.160.20.80">
    <property type="entry name" value="E3 ubiquitin-protein ligase SopA"/>
    <property type="match status" value="2"/>
</dbReference>
<reference evidence="2 3" key="1">
    <citation type="submission" date="2019-11" db="EMBL/GenBank/DDBJ databases">
        <title>P. haliotis isolates from Z. marina roots.</title>
        <authorList>
            <person name="Cohen M."/>
            <person name="Jospin G."/>
            <person name="Eisen J.A."/>
            <person name="Coil D.A."/>
        </authorList>
    </citation>
    <scope>NUCLEOTIDE SEQUENCE [LARGE SCALE GENOMIC DNA]</scope>
    <source>
        <strain evidence="2 3">UCD-MCMsp1aY</strain>
    </source>
</reference>
<gene>
    <name evidence="2" type="ORF">GNP35_06020</name>
</gene>
<dbReference type="RefSeq" id="WP_155695281.1">
    <property type="nucleotide sequence ID" value="NZ_WOCD01000003.1"/>
</dbReference>
<dbReference type="PANTHER" id="PTHR14136">
    <property type="entry name" value="BTB_POZ DOMAIN-CONTAINING PROTEIN KCTD9"/>
    <property type="match status" value="1"/>
</dbReference>
<dbReference type="SUPFAM" id="SSF141571">
    <property type="entry name" value="Pentapeptide repeat-like"/>
    <property type="match status" value="1"/>
</dbReference>
<comment type="caution">
    <text evidence="2">The sequence shown here is derived from an EMBL/GenBank/DDBJ whole genome shotgun (WGS) entry which is preliminary data.</text>
</comment>
<dbReference type="Proteomes" id="UP000439994">
    <property type="component" value="Unassembled WGS sequence"/>
</dbReference>
<feature type="transmembrane region" description="Helical" evidence="1">
    <location>
        <begin position="273"/>
        <end position="291"/>
    </location>
</feature>
<evidence type="ECO:0000313" key="2">
    <source>
        <dbReference type="EMBL" id="MUH72078.1"/>
    </source>
</evidence>
<feature type="transmembrane region" description="Helical" evidence="1">
    <location>
        <begin position="216"/>
        <end position="234"/>
    </location>
</feature>
<dbReference type="OrthoDB" id="5290767at2"/>
<protein>
    <recommendedName>
        <fullName evidence="4">Pentapeptide repeat-containing protein</fullName>
    </recommendedName>
</protein>
<keyword evidence="1" id="KW-1133">Transmembrane helix</keyword>
<proteinExistence type="predicted"/>
<organism evidence="2 3">
    <name type="scientific">Psychrosphaera haliotis</name>
    <dbReference type="NCBI Taxonomy" id="555083"/>
    <lineage>
        <taxon>Bacteria</taxon>
        <taxon>Pseudomonadati</taxon>
        <taxon>Pseudomonadota</taxon>
        <taxon>Gammaproteobacteria</taxon>
        <taxon>Alteromonadales</taxon>
        <taxon>Pseudoalteromonadaceae</taxon>
        <taxon>Psychrosphaera</taxon>
    </lineage>
</organism>
<keyword evidence="1" id="KW-0812">Transmembrane</keyword>
<accession>A0A6N8F766</accession>
<dbReference type="AlphaFoldDB" id="A0A6N8F766"/>
<dbReference type="EMBL" id="WOCD01000003">
    <property type="protein sequence ID" value="MUH72078.1"/>
    <property type="molecule type" value="Genomic_DNA"/>
</dbReference>
<name>A0A6N8F766_9GAMM</name>
<evidence type="ECO:0000313" key="3">
    <source>
        <dbReference type="Proteomes" id="UP000439994"/>
    </source>
</evidence>
<dbReference type="InterPro" id="IPR001646">
    <property type="entry name" value="5peptide_repeat"/>
</dbReference>
<dbReference type="InterPro" id="IPR051082">
    <property type="entry name" value="Pentapeptide-BTB/POZ_domain"/>
</dbReference>
<dbReference type="Pfam" id="PF13599">
    <property type="entry name" value="Pentapeptide_4"/>
    <property type="match status" value="1"/>
</dbReference>
<evidence type="ECO:0008006" key="4">
    <source>
        <dbReference type="Google" id="ProtNLM"/>
    </source>
</evidence>
<keyword evidence="1" id="KW-0472">Membrane</keyword>
<evidence type="ECO:0000256" key="1">
    <source>
        <dbReference type="SAM" id="Phobius"/>
    </source>
</evidence>